<evidence type="ECO:0000256" key="1">
    <source>
        <dbReference type="SAM" id="MobiDB-lite"/>
    </source>
</evidence>
<dbReference type="Proteomes" id="UP000789595">
    <property type="component" value="Unassembled WGS sequence"/>
</dbReference>
<proteinExistence type="predicted"/>
<name>A0A8J2WUV4_9STRA</name>
<accession>A0A8J2WUV4</accession>
<organism evidence="2 3">
    <name type="scientific">Pelagomonas calceolata</name>
    <dbReference type="NCBI Taxonomy" id="35677"/>
    <lineage>
        <taxon>Eukaryota</taxon>
        <taxon>Sar</taxon>
        <taxon>Stramenopiles</taxon>
        <taxon>Ochrophyta</taxon>
        <taxon>Pelagophyceae</taxon>
        <taxon>Pelagomonadales</taxon>
        <taxon>Pelagomonadaceae</taxon>
        <taxon>Pelagomonas</taxon>
    </lineage>
</organism>
<evidence type="ECO:0000313" key="2">
    <source>
        <dbReference type="EMBL" id="CAH0368214.1"/>
    </source>
</evidence>
<evidence type="ECO:0000313" key="3">
    <source>
        <dbReference type="Proteomes" id="UP000789595"/>
    </source>
</evidence>
<sequence length="319" mass="34530">CFLYLCWNARLRVDGAVVAGLLGGRGPPPFDVFGGDDDGVGGARRRGRRCPERGLERGQRLDARQRLPVDDPRRVGLDGGGGALGRLRLGAARVALVGGHARPRGLAEELPLLVAEAAPVGPVEDGAALGQGRRHAQRVGGRRLQDGRRLVRRRLLGGRRLSQARQHLEVVERPHAGEEAPVRRRPGRVGADLGRLAEARRGAEAPGVALYVRDGGRRLLAEHAALLVAVAAPVRSVELEPLGVQRLDHAQLALARRRGHLGRRPALGQRDRRDGVGFERCEGHGRGGEALRGTPPRRGFQRRRGERYESYDGSAHFCA</sequence>
<dbReference type="AlphaFoldDB" id="A0A8J2WUV4"/>
<keyword evidence="3" id="KW-1185">Reference proteome</keyword>
<feature type="region of interest" description="Disordered" evidence="1">
    <location>
        <begin position="277"/>
        <end position="306"/>
    </location>
</feature>
<protein>
    <submittedName>
        <fullName evidence="2">Uncharacterized protein</fullName>
    </submittedName>
</protein>
<dbReference type="EMBL" id="CAKKNE010000002">
    <property type="protein sequence ID" value="CAH0368214.1"/>
    <property type="molecule type" value="Genomic_DNA"/>
</dbReference>
<gene>
    <name evidence="2" type="ORF">PECAL_2P12720</name>
</gene>
<reference evidence="2" key="1">
    <citation type="submission" date="2021-11" db="EMBL/GenBank/DDBJ databases">
        <authorList>
            <consortium name="Genoscope - CEA"/>
            <person name="William W."/>
        </authorList>
    </citation>
    <scope>NUCLEOTIDE SEQUENCE</scope>
</reference>
<feature type="compositionally biased region" description="Basic and acidic residues" evidence="1">
    <location>
        <begin position="277"/>
        <end position="289"/>
    </location>
</feature>
<feature type="non-terminal residue" evidence="2">
    <location>
        <position position="1"/>
    </location>
</feature>
<comment type="caution">
    <text evidence="2">The sequence shown here is derived from an EMBL/GenBank/DDBJ whole genome shotgun (WGS) entry which is preliminary data.</text>
</comment>